<dbReference type="EMBL" id="CP043939">
    <property type="protein sequence ID" value="QER68120.1"/>
    <property type="molecule type" value="Genomic_DNA"/>
</dbReference>
<dbReference type="Proteomes" id="UP000325295">
    <property type="component" value="Chromosome"/>
</dbReference>
<dbReference type="AlphaFoldDB" id="A0A5P1X2J1"/>
<keyword evidence="2" id="KW-1185">Reference proteome</keyword>
<accession>A0A5P1X2J1</accession>
<organism evidence="1 2">
    <name type="scientific">Paucilactobacillus nenjiangensis</name>
    <dbReference type="NCBI Taxonomy" id="1296540"/>
    <lineage>
        <taxon>Bacteria</taxon>
        <taxon>Bacillati</taxon>
        <taxon>Bacillota</taxon>
        <taxon>Bacilli</taxon>
        <taxon>Lactobacillales</taxon>
        <taxon>Lactobacillaceae</taxon>
        <taxon>Paucilactobacillus</taxon>
    </lineage>
</organism>
<protein>
    <submittedName>
        <fullName evidence="1">IpaB/EvcA family protein</fullName>
    </submittedName>
</protein>
<dbReference type="OrthoDB" id="2246846at2"/>
<gene>
    <name evidence="1" type="ORF">F0161_09895</name>
</gene>
<name>A0A5P1X2J1_9LACO</name>
<evidence type="ECO:0000313" key="2">
    <source>
        <dbReference type="Proteomes" id="UP000325295"/>
    </source>
</evidence>
<dbReference type="KEGG" id="lnn:F0161_09895"/>
<sequence>MATELNQTTQELLDQVNQMYPGVVLVHFGDEKVGYIRHDQAQQESLQGGIEITVTDITAPDYTASHELLHLMMIMQGFPQIFFQVSFGDERLDEQLMIMATDLYDVAMHVIVVDEQRKHGLIDDQIEALYIKGVDATLTPETAEPDDERTLRLLTLLDTLVFMGDHASTVDAHLRELYPVAYKAAQEMYADLMVKPIDSPFTMRRAIVKLFKQFDVKLNQSGLPALHTTEFTTLSTVLSERQLRLDTRQLFEVFHSEMTNKETGEKAYIALQRSDRQNSFVVNPPKKDSDVFFKKMYDKTVQELLDELNVPYIVRK</sequence>
<evidence type="ECO:0000313" key="1">
    <source>
        <dbReference type="EMBL" id="QER68120.1"/>
    </source>
</evidence>
<proteinExistence type="predicted"/>
<reference evidence="1 2" key="1">
    <citation type="submission" date="2019-09" db="EMBL/GenBank/DDBJ databases">
        <title>Complete Genome Sequence of Lactobacillus nenjiangensis SH-Y15, isolated from sauerkraut.</title>
        <authorList>
            <person name="Yang H."/>
        </authorList>
    </citation>
    <scope>NUCLEOTIDE SEQUENCE [LARGE SCALE GENOMIC DNA]</scope>
    <source>
        <strain evidence="1 2">SH-Y15</strain>
    </source>
</reference>
<dbReference type="RefSeq" id="WP_150204460.1">
    <property type="nucleotide sequence ID" value="NZ_CP043939.1"/>
</dbReference>